<feature type="binding site" description="axial binding residue" evidence="2">
    <location>
        <position position="492"/>
    </location>
    <ligand>
        <name>heme</name>
        <dbReference type="ChEBI" id="CHEBI:30413"/>
    </ligand>
    <ligandPart>
        <name>Fe</name>
        <dbReference type="ChEBI" id="CHEBI:18248"/>
    </ligandPart>
</feature>
<accession>A0A6J3LZQ1</accession>
<proteinExistence type="inferred from homology"/>
<dbReference type="Gene3D" id="1.10.630.10">
    <property type="entry name" value="Cytochrome P450"/>
    <property type="match status" value="1"/>
</dbReference>
<evidence type="ECO:0000256" key="3">
    <source>
        <dbReference type="SAM" id="Phobius"/>
    </source>
</evidence>
<dbReference type="InterPro" id="IPR002401">
    <property type="entry name" value="Cyt_P450_E_grp-I"/>
</dbReference>
<keyword evidence="3" id="KW-0472">Membrane</keyword>
<dbReference type="AlphaFoldDB" id="A0A6J3LZQ1"/>
<dbReference type="Proteomes" id="UP000504637">
    <property type="component" value="Unplaced"/>
</dbReference>
<dbReference type="GO" id="GO:0005506">
    <property type="term" value="F:iron ion binding"/>
    <property type="evidence" value="ECO:0007669"/>
    <property type="project" value="InterPro"/>
</dbReference>
<evidence type="ECO:0000256" key="1">
    <source>
        <dbReference type="ARBA" id="ARBA00010617"/>
    </source>
</evidence>
<dbReference type="GO" id="GO:0020037">
    <property type="term" value="F:heme binding"/>
    <property type="evidence" value="ECO:0007669"/>
    <property type="project" value="InterPro"/>
</dbReference>
<gene>
    <name evidence="5" type="ORF">K489DRAFT_372186</name>
</gene>
<keyword evidence="4" id="KW-1185">Reference proteome</keyword>
<keyword evidence="2" id="KW-0479">Metal-binding</keyword>
<keyword evidence="3" id="KW-0812">Transmembrane</keyword>
<feature type="transmembrane region" description="Helical" evidence="3">
    <location>
        <begin position="34"/>
        <end position="55"/>
    </location>
</feature>
<dbReference type="OrthoDB" id="1470350at2759"/>
<dbReference type="GeneID" id="54361115"/>
<keyword evidence="3" id="KW-1133">Transmembrane helix</keyword>
<name>A0A6J3LZQ1_9PEZI</name>
<organism evidence="5">
    <name type="scientific">Dissoconium aciculare CBS 342.82</name>
    <dbReference type="NCBI Taxonomy" id="1314786"/>
    <lineage>
        <taxon>Eukaryota</taxon>
        <taxon>Fungi</taxon>
        <taxon>Dikarya</taxon>
        <taxon>Ascomycota</taxon>
        <taxon>Pezizomycotina</taxon>
        <taxon>Dothideomycetes</taxon>
        <taxon>Dothideomycetidae</taxon>
        <taxon>Mycosphaerellales</taxon>
        <taxon>Dissoconiaceae</taxon>
        <taxon>Dissoconium</taxon>
    </lineage>
</organism>
<keyword evidence="2" id="KW-0408">Iron</keyword>
<dbReference type="Pfam" id="PF00067">
    <property type="entry name" value="p450"/>
    <property type="match status" value="1"/>
</dbReference>
<dbReference type="SUPFAM" id="SSF48264">
    <property type="entry name" value="Cytochrome P450"/>
    <property type="match status" value="1"/>
</dbReference>
<evidence type="ECO:0000256" key="2">
    <source>
        <dbReference type="PIRSR" id="PIRSR602401-1"/>
    </source>
</evidence>
<dbReference type="GO" id="GO:0016705">
    <property type="term" value="F:oxidoreductase activity, acting on paired donors, with incorporation or reduction of molecular oxygen"/>
    <property type="evidence" value="ECO:0007669"/>
    <property type="project" value="InterPro"/>
</dbReference>
<dbReference type="InterPro" id="IPR001128">
    <property type="entry name" value="Cyt_P450"/>
</dbReference>
<reference evidence="5" key="3">
    <citation type="submission" date="2025-08" db="UniProtKB">
        <authorList>
            <consortium name="RefSeq"/>
        </authorList>
    </citation>
    <scope>IDENTIFICATION</scope>
    <source>
        <strain evidence="5">CBS 342.82</strain>
    </source>
</reference>
<keyword evidence="2" id="KW-0349">Heme</keyword>
<evidence type="ECO:0000313" key="5">
    <source>
        <dbReference type="RefSeq" id="XP_033458306.1"/>
    </source>
</evidence>
<dbReference type="PANTHER" id="PTHR24305:SF166">
    <property type="entry name" value="CYTOCHROME P450 12A4, MITOCHONDRIAL-RELATED"/>
    <property type="match status" value="1"/>
</dbReference>
<dbReference type="PRINTS" id="PR00385">
    <property type="entry name" value="P450"/>
</dbReference>
<dbReference type="CDD" id="cd11069">
    <property type="entry name" value="CYP_FUM15-like"/>
    <property type="match status" value="1"/>
</dbReference>
<reference evidence="5" key="2">
    <citation type="submission" date="2020-04" db="EMBL/GenBank/DDBJ databases">
        <authorList>
            <consortium name="NCBI Genome Project"/>
        </authorList>
    </citation>
    <scope>NUCLEOTIDE SEQUENCE</scope>
    <source>
        <strain evidence="5">CBS 342.82</strain>
    </source>
</reference>
<dbReference type="RefSeq" id="XP_033458306.1">
    <property type="nucleotide sequence ID" value="XM_033603315.1"/>
</dbReference>
<comment type="cofactor">
    <cofactor evidence="2">
        <name>heme</name>
        <dbReference type="ChEBI" id="CHEBI:30413"/>
    </cofactor>
</comment>
<dbReference type="PANTHER" id="PTHR24305">
    <property type="entry name" value="CYTOCHROME P450"/>
    <property type="match status" value="1"/>
</dbReference>
<dbReference type="PRINTS" id="PR00463">
    <property type="entry name" value="EP450I"/>
</dbReference>
<dbReference type="InterPro" id="IPR050121">
    <property type="entry name" value="Cytochrome_P450_monoxygenase"/>
</dbReference>
<protein>
    <submittedName>
        <fullName evidence="5">Cytochrome P450 3A4</fullName>
    </submittedName>
</protein>
<dbReference type="InterPro" id="IPR036396">
    <property type="entry name" value="Cyt_P450_sf"/>
</dbReference>
<sequence length="548" mass="61296">MKAYAALAGLTVATLIEAILIPQFVPFLRPFGGVMRMLCQFLLFNAIALLFYLIIIYPRFISPLRNVPGPSGGHLFTGQFVPIRLSSPPGAQLSKWMETIPNEGLLRARYILGADAIIPTNEAMIKTILHDNAYDYEKQPRVTSMFRQVLGGGLLLSEGDDHKSQRKQMASSFSIQVTRDLYPLIWAKALELISMIKEEVPKAEFDFTTWCTRVTLDIMGTAGFGKDFESLKKNRHDLIVQDYQALVKPSSNVFVLFMLGIVFDPEIQAHIPGLSAAKEMARISAHLLGWAQDMAAQRRAELANTRTAELERNKRRDILSLLIRNSNLSDRDLANQALTMMAAGHESTSLTVAWCIYLLGENPIIQDQLRAEIRAHLPSPRGPAGERLTAAMIDPLALLNGVTNETLRLYPTIPVTTRKAVRDTRVGPHEVPAGTTVFISPWAINRSTSIWGEDAEEFIPQRWIDKNGRPNKTAGLKNNYNIMTFLHGPRACIGQDFARAQLKCLVAAIVGRYEIRITRNKSKYYPAGIYTTKAANGMWLQFDEVEGW</sequence>
<evidence type="ECO:0000313" key="4">
    <source>
        <dbReference type="Proteomes" id="UP000504637"/>
    </source>
</evidence>
<dbReference type="GO" id="GO:0004497">
    <property type="term" value="F:monooxygenase activity"/>
    <property type="evidence" value="ECO:0007669"/>
    <property type="project" value="InterPro"/>
</dbReference>
<reference evidence="5" key="1">
    <citation type="submission" date="2020-01" db="EMBL/GenBank/DDBJ databases">
        <authorList>
            <consortium name="DOE Joint Genome Institute"/>
            <person name="Haridas S."/>
            <person name="Albert R."/>
            <person name="Binder M."/>
            <person name="Bloem J."/>
            <person name="Labutti K."/>
            <person name="Salamov A."/>
            <person name="Andreopoulos B."/>
            <person name="Baker S.E."/>
            <person name="Barry K."/>
            <person name="Bills G."/>
            <person name="Bluhm B.H."/>
            <person name="Cannon C."/>
            <person name="Castanera R."/>
            <person name="Culley D.E."/>
            <person name="Daum C."/>
            <person name="Ezra D."/>
            <person name="Gonzalez J.B."/>
            <person name="Henrissat B."/>
            <person name="Kuo A."/>
            <person name="Liang C."/>
            <person name="Lipzen A."/>
            <person name="Lutzoni F."/>
            <person name="Magnuson J."/>
            <person name="Mondo S."/>
            <person name="Nolan M."/>
            <person name="Ohm R."/>
            <person name="Pangilinan J."/>
            <person name="Park H.-J."/>
            <person name="Ramirez L."/>
            <person name="Alfaro M."/>
            <person name="Sun H."/>
            <person name="Tritt A."/>
            <person name="Yoshinaga Y."/>
            <person name="Zwiers L.-H."/>
            <person name="Turgeon B.G."/>
            <person name="Goodwin S.B."/>
            <person name="Spatafora J.W."/>
            <person name="Crous P.W."/>
            <person name="Grigoriev I.V."/>
        </authorList>
    </citation>
    <scope>NUCLEOTIDE SEQUENCE</scope>
    <source>
        <strain evidence="5">CBS 342.82</strain>
    </source>
</reference>
<comment type="similarity">
    <text evidence="1">Belongs to the cytochrome P450 family.</text>
</comment>